<dbReference type="EMBL" id="JARKIF010000008">
    <property type="protein sequence ID" value="KAJ7633282.1"/>
    <property type="molecule type" value="Genomic_DNA"/>
</dbReference>
<dbReference type="AlphaFoldDB" id="A0AAD7BY51"/>
<organism evidence="2 3">
    <name type="scientific">Roridomyces roridus</name>
    <dbReference type="NCBI Taxonomy" id="1738132"/>
    <lineage>
        <taxon>Eukaryota</taxon>
        <taxon>Fungi</taxon>
        <taxon>Dikarya</taxon>
        <taxon>Basidiomycota</taxon>
        <taxon>Agaricomycotina</taxon>
        <taxon>Agaricomycetes</taxon>
        <taxon>Agaricomycetidae</taxon>
        <taxon>Agaricales</taxon>
        <taxon>Marasmiineae</taxon>
        <taxon>Mycenaceae</taxon>
        <taxon>Roridomyces</taxon>
    </lineage>
</organism>
<name>A0AAD7BY51_9AGAR</name>
<comment type="caution">
    <text evidence="2">The sequence shown here is derived from an EMBL/GenBank/DDBJ whole genome shotgun (WGS) entry which is preliminary data.</text>
</comment>
<accession>A0AAD7BY51</accession>
<reference evidence="2" key="1">
    <citation type="submission" date="2023-03" db="EMBL/GenBank/DDBJ databases">
        <title>Massive genome expansion in bonnet fungi (Mycena s.s.) driven by repeated elements and novel gene families across ecological guilds.</title>
        <authorList>
            <consortium name="Lawrence Berkeley National Laboratory"/>
            <person name="Harder C.B."/>
            <person name="Miyauchi S."/>
            <person name="Viragh M."/>
            <person name="Kuo A."/>
            <person name="Thoen E."/>
            <person name="Andreopoulos B."/>
            <person name="Lu D."/>
            <person name="Skrede I."/>
            <person name="Drula E."/>
            <person name="Henrissat B."/>
            <person name="Morin E."/>
            <person name="Kohler A."/>
            <person name="Barry K."/>
            <person name="LaButti K."/>
            <person name="Morin E."/>
            <person name="Salamov A."/>
            <person name="Lipzen A."/>
            <person name="Mereny Z."/>
            <person name="Hegedus B."/>
            <person name="Baldrian P."/>
            <person name="Stursova M."/>
            <person name="Weitz H."/>
            <person name="Taylor A."/>
            <person name="Grigoriev I.V."/>
            <person name="Nagy L.G."/>
            <person name="Martin F."/>
            <person name="Kauserud H."/>
        </authorList>
    </citation>
    <scope>NUCLEOTIDE SEQUENCE</scope>
    <source>
        <strain evidence="2">9284</strain>
    </source>
</reference>
<sequence>LVEIADQIHVLEAQIAVLRDEQETVEEDLKALVYPILSLPSELTAEIFIQYVEADPIRNPMPLTWVCPSWRDVAISTPQLWIH</sequence>
<feature type="non-terminal residue" evidence="2">
    <location>
        <position position="1"/>
    </location>
</feature>
<evidence type="ECO:0000313" key="3">
    <source>
        <dbReference type="Proteomes" id="UP001221142"/>
    </source>
</evidence>
<feature type="coiled-coil region" evidence="1">
    <location>
        <begin position="1"/>
        <end position="28"/>
    </location>
</feature>
<protein>
    <recommendedName>
        <fullName evidence="4">F-box domain-containing protein</fullName>
    </recommendedName>
</protein>
<evidence type="ECO:0000313" key="2">
    <source>
        <dbReference type="EMBL" id="KAJ7633282.1"/>
    </source>
</evidence>
<gene>
    <name evidence="2" type="ORF">FB45DRAFT_681047</name>
</gene>
<evidence type="ECO:0000256" key="1">
    <source>
        <dbReference type="SAM" id="Coils"/>
    </source>
</evidence>
<evidence type="ECO:0008006" key="4">
    <source>
        <dbReference type="Google" id="ProtNLM"/>
    </source>
</evidence>
<keyword evidence="3" id="KW-1185">Reference proteome</keyword>
<dbReference type="Gene3D" id="1.20.1280.50">
    <property type="match status" value="1"/>
</dbReference>
<dbReference type="Proteomes" id="UP001221142">
    <property type="component" value="Unassembled WGS sequence"/>
</dbReference>
<proteinExistence type="predicted"/>
<keyword evidence="1" id="KW-0175">Coiled coil</keyword>
<feature type="non-terminal residue" evidence="2">
    <location>
        <position position="83"/>
    </location>
</feature>